<name>A0A835IB96_9MAGN</name>
<proteinExistence type="predicted"/>
<organism evidence="1 2">
    <name type="scientific">Coptis chinensis</name>
    <dbReference type="NCBI Taxonomy" id="261450"/>
    <lineage>
        <taxon>Eukaryota</taxon>
        <taxon>Viridiplantae</taxon>
        <taxon>Streptophyta</taxon>
        <taxon>Embryophyta</taxon>
        <taxon>Tracheophyta</taxon>
        <taxon>Spermatophyta</taxon>
        <taxon>Magnoliopsida</taxon>
        <taxon>Ranunculales</taxon>
        <taxon>Ranunculaceae</taxon>
        <taxon>Coptidoideae</taxon>
        <taxon>Coptis</taxon>
    </lineage>
</organism>
<gene>
    <name evidence="1" type="ORF">IFM89_003245</name>
</gene>
<dbReference type="Proteomes" id="UP000631114">
    <property type="component" value="Unassembled WGS sequence"/>
</dbReference>
<protein>
    <submittedName>
        <fullName evidence="1">Uncharacterized protein</fullName>
    </submittedName>
</protein>
<accession>A0A835IB96</accession>
<sequence length="174" mass="19011">MAVYSTVKAHYLEDGPFSFSEPPPNRHRKSRRLLNDILSEEGGLDEDVPVVEVRDGESEKLKKSVRRRQKAETDIGSHTLNMPLMEDNGGGSVFSSIKRKGLALMPKSSSRIALAADADAVPVGLGDSIVTSLFDGVRKSSSTSNLQDQNSIKKSINHNIVVAFIHGYCLIVNF</sequence>
<comment type="caution">
    <text evidence="1">The sequence shown here is derived from an EMBL/GenBank/DDBJ whole genome shotgun (WGS) entry which is preliminary data.</text>
</comment>
<evidence type="ECO:0000313" key="2">
    <source>
        <dbReference type="Proteomes" id="UP000631114"/>
    </source>
</evidence>
<keyword evidence="2" id="KW-1185">Reference proteome</keyword>
<evidence type="ECO:0000313" key="1">
    <source>
        <dbReference type="EMBL" id="KAF9612703.1"/>
    </source>
</evidence>
<dbReference type="OrthoDB" id="538216at2759"/>
<dbReference type="AlphaFoldDB" id="A0A835IB96"/>
<dbReference type="EMBL" id="JADFTS010000003">
    <property type="protein sequence ID" value="KAF9612703.1"/>
    <property type="molecule type" value="Genomic_DNA"/>
</dbReference>
<reference evidence="1 2" key="1">
    <citation type="submission" date="2020-10" db="EMBL/GenBank/DDBJ databases">
        <title>The Coptis chinensis genome and diversification of protoberbering-type alkaloids.</title>
        <authorList>
            <person name="Wang B."/>
            <person name="Shu S."/>
            <person name="Song C."/>
            <person name="Liu Y."/>
        </authorList>
    </citation>
    <scope>NUCLEOTIDE SEQUENCE [LARGE SCALE GENOMIC DNA]</scope>
    <source>
        <strain evidence="1">HL-2020</strain>
        <tissue evidence="1">Leaf</tissue>
    </source>
</reference>